<accession>A0ABX8Y7Z0</accession>
<evidence type="ECO:0000313" key="3">
    <source>
        <dbReference type="Proteomes" id="UP000826616"/>
    </source>
</evidence>
<gene>
    <name evidence="2" type="ORF">K3F53_11140</name>
</gene>
<evidence type="ECO:0000256" key="1">
    <source>
        <dbReference type="SAM" id="MobiDB-lite"/>
    </source>
</evidence>
<keyword evidence="3" id="KW-1185">Reference proteome</keyword>
<sequence>MPENQLMEYPQQTYISQVAVTPQQALQAYQALKQITKQVLVNGTDYGVVPGTPKPSLLKPGAENLLRFYGLGHRVQAVEQVKDWDNGFFYFNYKVTVVKTLPNGTEMVLAECEGSANSKEKRYRNQDPYMLVNTLQKMAIKRALVGATLQATGASGLFTQDLEDMDDIPMQEHQQPRQQASSSHGSRSNNQSSGNGIASEKQQRAIFAIAKGKGLDEEGIKRLIQYLNNKQSVSELTSKEASDLIKLLQETSPDELLAMISAGDSPTPMNKPIDISDDDLPFDEAPGLENSSGAWEDPLGYEDRMPRTKRSAR</sequence>
<feature type="region of interest" description="Disordered" evidence="1">
    <location>
        <begin position="260"/>
        <end position="313"/>
    </location>
</feature>
<feature type="compositionally biased region" description="Low complexity" evidence="1">
    <location>
        <begin position="178"/>
        <end position="196"/>
    </location>
</feature>
<dbReference type="RefSeq" id="WP_057898485.1">
    <property type="nucleotide sequence ID" value="NZ_CP080764.1"/>
</dbReference>
<name>A0ABX8Y7Z0_ANETH</name>
<reference evidence="2 3" key="1">
    <citation type="submission" date="2021-08" db="EMBL/GenBank/DDBJ databases">
        <title>Complete genome sequence of the strain Aneurinibacillus thermoaerophilus CCM 8960.</title>
        <authorList>
            <person name="Musilova J."/>
            <person name="Kourilova X."/>
            <person name="Pernicova I."/>
            <person name="Bezdicek M."/>
            <person name="Lengerova M."/>
            <person name="Obruca S."/>
            <person name="Sedlar K."/>
        </authorList>
    </citation>
    <scope>NUCLEOTIDE SEQUENCE [LARGE SCALE GENOMIC DNA]</scope>
    <source>
        <strain evidence="2 3">CCM 8960</strain>
    </source>
</reference>
<dbReference type="GeneID" id="97141925"/>
<proteinExistence type="predicted"/>
<dbReference type="EMBL" id="CP080764">
    <property type="protein sequence ID" value="QYY41494.1"/>
    <property type="molecule type" value="Genomic_DNA"/>
</dbReference>
<dbReference type="Proteomes" id="UP000826616">
    <property type="component" value="Chromosome"/>
</dbReference>
<feature type="region of interest" description="Disordered" evidence="1">
    <location>
        <begin position="171"/>
        <end position="200"/>
    </location>
</feature>
<organism evidence="2 3">
    <name type="scientific">Aneurinibacillus thermoaerophilus</name>
    <dbReference type="NCBI Taxonomy" id="143495"/>
    <lineage>
        <taxon>Bacteria</taxon>
        <taxon>Bacillati</taxon>
        <taxon>Bacillota</taxon>
        <taxon>Bacilli</taxon>
        <taxon>Bacillales</taxon>
        <taxon>Paenibacillaceae</taxon>
        <taxon>Aneurinibacillus group</taxon>
        <taxon>Aneurinibacillus</taxon>
    </lineage>
</organism>
<evidence type="ECO:0008006" key="4">
    <source>
        <dbReference type="Google" id="ProtNLM"/>
    </source>
</evidence>
<evidence type="ECO:0000313" key="2">
    <source>
        <dbReference type="EMBL" id="QYY41494.1"/>
    </source>
</evidence>
<protein>
    <recommendedName>
        <fullName evidence="4">ERF superfamily protein</fullName>
    </recommendedName>
</protein>